<dbReference type="GO" id="GO:0035145">
    <property type="term" value="C:exon-exon junction complex"/>
    <property type="evidence" value="ECO:0007669"/>
    <property type="project" value="InterPro"/>
</dbReference>
<organism evidence="16 17">
    <name type="scientific">Magnaporthiopsis poae (strain ATCC 64411 / 73-15)</name>
    <name type="common">Kentucky bluegrass fungus</name>
    <name type="synonym">Magnaporthe poae</name>
    <dbReference type="NCBI Taxonomy" id="644358"/>
    <lineage>
        <taxon>Eukaryota</taxon>
        <taxon>Fungi</taxon>
        <taxon>Dikarya</taxon>
        <taxon>Ascomycota</taxon>
        <taxon>Pezizomycotina</taxon>
        <taxon>Sordariomycetes</taxon>
        <taxon>Sordariomycetidae</taxon>
        <taxon>Magnaporthales</taxon>
        <taxon>Magnaporthaceae</taxon>
        <taxon>Magnaporthiopsis</taxon>
    </lineage>
</organism>
<feature type="compositionally biased region" description="Low complexity" evidence="13">
    <location>
        <begin position="605"/>
        <end position="623"/>
    </location>
</feature>
<name>A0A0C4DZM0_MAGP6</name>
<evidence type="ECO:0000313" key="16">
    <source>
        <dbReference type="EnsemblFungi" id="MAPG_05525T0"/>
    </source>
</evidence>
<proteinExistence type="inferred from homology"/>
<evidence type="ECO:0000256" key="8">
    <source>
        <dbReference type="ARBA" id="ARBA00022845"/>
    </source>
</evidence>
<dbReference type="OMA" id="HPPRYIF"/>
<evidence type="ECO:0000256" key="7">
    <source>
        <dbReference type="ARBA" id="ARBA00022816"/>
    </source>
</evidence>
<keyword evidence="7" id="KW-0509">mRNA transport</keyword>
<keyword evidence="4" id="KW-0813">Transport</keyword>
<feature type="compositionally biased region" description="Polar residues" evidence="13">
    <location>
        <begin position="57"/>
        <end position="66"/>
    </location>
</feature>
<accession>A0A0C4DZM0</accession>
<evidence type="ECO:0000256" key="3">
    <source>
        <dbReference type="ARBA" id="ARBA00009548"/>
    </source>
</evidence>
<reference evidence="15" key="1">
    <citation type="submission" date="2010-05" db="EMBL/GenBank/DDBJ databases">
        <title>The Genome Sequence of Magnaporthe poae strain ATCC 64411.</title>
        <authorList>
            <consortium name="The Broad Institute Genome Sequencing Platform"/>
            <consortium name="Broad Institute Genome Sequencing Center for Infectious Disease"/>
            <person name="Ma L.-J."/>
            <person name="Dead R."/>
            <person name="Young S."/>
            <person name="Zeng Q."/>
            <person name="Koehrsen M."/>
            <person name="Alvarado L."/>
            <person name="Berlin A."/>
            <person name="Chapman S.B."/>
            <person name="Chen Z."/>
            <person name="Freedman E."/>
            <person name="Gellesch M."/>
            <person name="Goldberg J."/>
            <person name="Griggs A."/>
            <person name="Gujja S."/>
            <person name="Heilman E.R."/>
            <person name="Heiman D."/>
            <person name="Hepburn T."/>
            <person name="Howarth C."/>
            <person name="Jen D."/>
            <person name="Larson L."/>
            <person name="Mehta T."/>
            <person name="Neiman D."/>
            <person name="Pearson M."/>
            <person name="Roberts A."/>
            <person name="Saif S."/>
            <person name="Shea T."/>
            <person name="Shenoy N."/>
            <person name="Sisk P."/>
            <person name="Stolte C."/>
            <person name="Sykes S."/>
            <person name="Walk T."/>
            <person name="White J."/>
            <person name="Yandava C."/>
            <person name="Haas B."/>
            <person name="Nusbaum C."/>
            <person name="Birren B."/>
        </authorList>
    </citation>
    <scope>NUCLEOTIDE SEQUENCE</scope>
    <source>
        <strain evidence="15">ATCC 64411</strain>
    </source>
</reference>
<keyword evidence="12" id="KW-0539">Nucleus</keyword>
<dbReference type="PANTHER" id="PTHR46837">
    <property type="entry name" value="PROTEIN MLN51 HOMOLOG"/>
    <property type="match status" value="1"/>
</dbReference>
<reference evidence="15" key="3">
    <citation type="submission" date="2011-03" db="EMBL/GenBank/DDBJ databases">
        <title>Annotation of Magnaporthe poae ATCC 64411.</title>
        <authorList>
            <person name="Ma L.-J."/>
            <person name="Dead R."/>
            <person name="Young S.K."/>
            <person name="Zeng Q."/>
            <person name="Gargeya S."/>
            <person name="Fitzgerald M."/>
            <person name="Haas B."/>
            <person name="Abouelleil A."/>
            <person name="Alvarado L."/>
            <person name="Arachchi H.M."/>
            <person name="Berlin A."/>
            <person name="Brown A."/>
            <person name="Chapman S.B."/>
            <person name="Chen Z."/>
            <person name="Dunbar C."/>
            <person name="Freedman E."/>
            <person name="Gearin G."/>
            <person name="Gellesch M."/>
            <person name="Goldberg J."/>
            <person name="Griggs A."/>
            <person name="Gujja S."/>
            <person name="Heiman D."/>
            <person name="Howarth C."/>
            <person name="Larson L."/>
            <person name="Lui A."/>
            <person name="MacDonald P.J.P."/>
            <person name="Mehta T."/>
            <person name="Montmayeur A."/>
            <person name="Murphy C."/>
            <person name="Neiman D."/>
            <person name="Pearson M."/>
            <person name="Priest M."/>
            <person name="Roberts A."/>
            <person name="Saif S."/>
            <person name="Shea T."/>
            <person name="Shenoy N."/>
            <person name="Sisk P."/>
            <person name="Stolte C."/>
            <person name="Sykes S."/>
            <person name="Yandava C."/>
            <person name="Wortman J."/>
            <person name="Nusbaum C."/>
            <person name="Birren B."/>
        </authorList>
    </citation>
    <scope>NUCLEOTIDE SEQUENCE</scope>
    <source>
        <strain evidence="15">ATCC 64411</strain>
    </source>
</reference>
<evidence type="ECO:0000256" key="4">
    <source>
        <dbReference type="ARBA" id="ARBA00022448"/>
    </source>
</evidence>
<feature type="domain" description="Btz" evidence="14">
    <location>
        <begin position="134"/>
        <end position="274"/>
    </location>
</feature>
<dbReference type="PANTHER" id="PTHR46837:SF5">
    <property type="entry name" value="PROTEIN MLN51 HOMOLOG"/>
    <property type="match status" value="1"/>
</dbReference>
<keyword evidence="5" id="KW-0963">Cytoplasm</keyword>
<keyword evidence="8" id="KW-0810">Translation regulation</keyword>
<dbReference type="SMART" id="SM01044">
    <property type="entry name" value="Btz"/>
    <property type="match status" value="1"/>
</dbReference>
<reference evidence="17" key="2">
    <citation type="submission" date="2010-05" db="EMBL/GenBank/DDBJ databases">
        <title>The genome sequence of Magnaporthe poae strain ATCC 64411.</title>
        <authorList>
            <person name="Ma L.-J."/>
            <person name="Dead R."/>
            <person name="Young S."/>
            <person name="Zeng Q."/>
            <person name="Koehrsen M."/>
            <person name="Alvarado L."/>
            <person name="Berlin A."/>
            <person name="Chapman S.B."/>
            <person name="Chen Z."/>
            <person name="Freedman E."/>
            <person name="Gellesch M."/>
            <person name="Goldberg J."/>
            <person name="Griggs A."/>
            <person name="Gujja S."/>
            <person name="Heilman E.R."/>
            <person name="Heiman D."/>
            <person name="Hepburn T."/>
            <person name="Howarth C."/>
            <person name="Jen D."/>
            <person name="Larson L."/>
            <person name="Mehta T."/>
            <person name="Neiman D."/>
            <person name="Pearson M."/>
            <person name="Roberts A."/>
            <person name="Saif S."/>
            <person name="Shea T."/>
            <person name="Shenoy N."/>
            <person name="Sisk P."/>
            <person name="Stolte C."/>
            <person name="Sykes S."/>
            <person name="Walk T."/>
            <person name="White J."/>
            <person name="Yandava C."/>
            <person name="Haas B."/>
            <person name="Nusbaum C."/>
            <person name="Birren B."/>
        </authorList>
    </citation>
    <scope>NUCLEOTIDE SEQUENCE [LARGE SCALE GENOMIC DNA]</scope>
    <source>
        <strain evidence="17">ATCC 64411 / 73-15</strain>
    </source>
</reference>
<feature type="compositionally biased region" description="Polar residues" evidence="13">
    <location>
        <begin position="537"/>
        <end position="550"/>
    </location>
</feature>
<dbReference type="GO" id="GO:0006397">
    <property type="term" value="P:mRNA processing"/>
    <property type="evidence" value="ECO:0007669"/>
    <property type="project" value="UniProtKB-KW"/>
</dbReference>
<dbReference type="eggNOG" id="ENOG502QUZZ">
    <property type="taxonomic scope" value="Eukaryota"/>
</dbReference>
<dbReference type="STRING" id="644358.A0A0C4DZM0"/>
<feature type="region of interest" description="Disordered" evidence="13">
    <location>
        <begin position="125"/>
        <end position="180"/>
    </location>
</feature>
<evidence type="ECO:0000259" key="14">
    <source>
        <dbReference type="SMART" id="SM01044"/>
    </source>
</evidence>
<dbReference type="OrthoDB" id="5413466at2759"/>
<feature type="compositionally biased region" description="Basic and acidic residues" evidence="13">
    <location>
        <begin position="155"/>
        <end position="173"/>
    </location>
</feature>
<comment type="similarity">
    <text evidence="3">Belongs to the CASC3 family.</text>
</comment>
<feature type="compositionally biased region" description="Polar residues" evidence="13">
    <location>
        <begin position="131"/>
        <end position="151"/>
    </location>
</feature>
<reference evidence="16" key="5">
    <citation type="submission" date="2015-06" db="UniProtKB">
        <authorList>
            <consortium name="EnsemblFungi"/>
        </authorList>
    </citation>
    <scope>IDENTIFICATION</scope>
    <source>
        <strain evidence="16">ATCC 64411</strain>
    </source>
</reference>
<feature type="region of interest" description="Disordered" evidence="13">
    <location>
        <begin position="270"/>
        <end position="295"/>
    </location>
</feature>
<dbReference type="VEuPathDB" id="FungiDB:MAPG_05525"/>
<evidence type="ECO:0000256" key="1">
    <source>
        <dbReference type="ARBA" id="ARBA00004123"/>
    </source>
</evidence>
<gene>
    <name evidence="15" type="ORF">MAPG_05525</name>
</gene>
<dbReference type="EMBL" id="ADBL01001318">
    <property type="status" value="NOT_ANNOTATED_CDS"/>
    <property type="molecule type" value="Genomic_DNA"/>
</dbReference>
<dbReference type="GO" id="GO:0003729">
    <property type="term" value="F:mRNA binding"/>
    <property type="evidence" value="ECO:0007669"/>
    <property type="project" value="InterPro"/>
</dbReference>
<dbReference type="GO" id="GO:0051028">
    <property type="term" value="P:mRNA transport"/>
    <property type="evidence" value="ECO:0007669"/>
    <property type="project" value="UniProtKB-KW"/>
</dbReference>
<keyword evidence="10" id="KW-0866">Nonsense-mediated mRNA decay</keyword>
<feature type="region of interest" description="Disordered" evidence="13">
    <location>
        <begin position="605"/>
        <end position="627"/>
    </location>
</feature>
<evidence type="ECO:0000313" key="17">
    <source>
        <dbReference type="Proteomes" id="UP000011715"/>
    </source>
</evidence>
<dbReference type="GO" id="GO:0008380">
    <property type="term" value="P:RNA splicing"/>
    <property type="evidence" value="ECO:0007669"/>
    <property type="project" value="UniProtKB-KW"/>
</dbReference>
<dbReference type="Pfam" id="PF09405">
    <property type="entry name" value="Btz"/>
    <property type="match status" value="1"/>
</dbReference>
<evidence type="ECO:0000256" key="2">
    <source>
        <dbReference type="ARBA" id="ARBA00004496"/>
    </source>
</evidence>
<dbReference type="AlphaFoldDB" id="A0A0C4DZM0"/>
<feature type="region of interest" description="Disordered" evidence="13">
    <location>
        <begin position="433"/>
        <end position="452"/>
    </location>
</feature>
<evidence type="ECO:0000313" key="15">
    <source>
        <dbReference type="EMBL" id="KLU86513.1"/>
    </source>
</evidence>
<evidence type="ECO:0000256" key="9">
    <source>
        <dbReference type="ARBA" id="ARBA00022884"/>
    </source>
</evidence>
<feature type="compositionally biased region" description="Pro residues" evidence="13">
    <location>
        <begin position="660"/>
        <end position="671"/>
    </location>
</feature>
<feature type="compositionally biased region" description="Polar residues" evidence="13">
    <location>
        <begin position="578"/>
        <end position="588"/>
    </location>
</feature>
<dbReference type="GO" id="GO:0006417">
    <property type="term" value="P:regulation of translation"/>
    <property type="evidence" value="ECO:0007669"/>
    <property type="project" value="UniProtKB-KW"/>
</dbReference>
<dbReference type="EMBL" id="GL876969">
    <property type="protein sequence ID" value="KLU86513.1"/>
    <property type="molecule type" value="Genomic_DNA"/>
</dbReference>
<keyword evidence="17" id="KW-1185">Reference proteome</keyword>
<evidence type="ECO:0000256" key="11">
    <source>
        <dbReference type="ARBA" id="ARBA00023187"/>
    </source>
</evidence>
<comment type="subcellular location">
    <subcellularLocation>
        <location evidence="2">Cytoplasm</location>
    </subcellularLocation>
    <subcellularLocation>
        <location evidence="1">Nucleus</location>
    </subcellularLocation>
</comment>
<feature type="region of interest" description="Disordered" evidence="13">
    <location>
        <begin position="498"/>
        <end position="550"/>
    </location>
</feature>
<keyword evidence="9" id="KW-0694">RNA-binding</keyword>
<feature type="compositionally biased region" description="Acidic residues" evidence="13">
    <location>
        <begin position="19"/>
        <end position="38"/>
    </location>
</feature>
<sequence>MAAAPRRRRLPGHRRRVEDEGEDEGGPEALDLLDDDSLTEGSVVTDDRDAADDSDTSNVDEASPTSPKARKAVGNGNGMARQGRGKPSEPVGKTARATITDTEIMLNGLSLSDTAAPVQEMRFDDLHASPPKSSTPVIVSSASRPPSQNAQPEPPYERRRREHEEYRRKRDEDPAFVPNRGAFFMHDHRGAGPSANGFRPFSRGGGRGGRGRGGFINQGGQGHFPFVNHGQMGNVPDPTTNAPWAHDMHEAVAAEPMAASNPRHAQYVFNNGDGPLSGSASIPRRQPNPQPINRTLSTEKHIGNAQVRVYFPPMKMPRVFSGVVVKQYTKLPDHRPPLRRDKPVRISLPNFPPRYIFPAIDRSFIFIPRAMRPNQQRMRGRPRSVFGSVGGFSRRTSIYGGGGSFYGSMYSPSIAMSRRSSITHDVGRDYIISPTGSTISRPPLPIDTSRQPVVRLPPTIPFEQQLSPPRPIPPVDAIAPAVFVDGDGSAAAAETSINDLPQPQVHPLPQKPNFQESRPSTLPMHQPRPQKAVSVESIESPTMSLNPPQPYQQAFHQQVPVQVSSALAQDSHHRHPSYPSQHSTGTPLSQIPERAIHAAPFQPNLYSQPQQQPQPPQQSFYGQPPYPMMQPQPGYFYPPAPSFGGAIPPSAAAPVFVPGAQPPPQLPPQQQPPGMGQPGHGNVGAVSHGNGAAPGNPNLISQEINGTFYYYDASHLPAVSGYPAYGAQPFVPVGMPAMMAPSPDGFFYPPGPTGMMYYHQ</sequence>
<dbReference type="InterPro" id="IPR044796">
    <property type="entry name" value="MLN51_plant"/>
</dbReference>
<dbReference type="Proteomes" id="UP000011715">
    <property type="component" value="Unassembled WGS sequence"/>
</dbReference>
<dbReference type="GO" id="GO:0005737">
    <property type="term" value="C:cytoplasm"/>
    <property type="evidence" value="ECO:0007669"/>
    <property type="project" value="UniProtKB-SubCell"/>
</dbReference>
<evidence type="ECO:0000256" key="10">
    <source>
        <dbReference type="ARBA" id="ARBA00023161"/>
    </source>
</evidence>
<evidence type="ECO:0000256" key="5">
    <source>
        <dbReference type="ARBA" id="ARBA00022490"/>
    </source>
</evidence>
<dbReference type="InterPro" id="IPR018545">
    <property type="entry name" value="Btz_dom"/>
</dbReference>
<feature type="compositionally biased region" description="Low complexity" evidence="13">
    <location>
        <begin position="282"/>
        <end position="294"/>
    </location>
</feature>
<evidence type="ECO:0000256" key="13">
    <source>
        <dbReference type="SAM" id="MobiDB-lite"/>
    </source>
</evidence>
<evidence type="ECO:0000256" key="6">
    <source>
        <dbReference type="ARBA" id="ARBA00022664"/>
    </source>
</evidence>
<keyword evidence="11" id="KW-0508">mRNA splicing</keyword>
<keyword evidence="6" id="KW-0507">mRNA processing</keyword>
<feature type="region of interest" description="Disordered" evidence="13">
    <location>
        <begin position="1"/>
        <end position="102"/>
    </location>
</feature>
<protein>
    <recommendedName>
        <fullName evidence="14">Btz domain-containing protein</fullName>
    </recommendedName>
</protein>
<dbReference type="GO" id="GO:0000184">
    <property type="term" value="P:nuclear-transcribed mRNA catabolic process, nonsense-mediated decay"/>
    <property type="evidence" value="ECO:0007669"/>
    <property type="project" value="UniProtKB-KW"/>
</dbReference>
<reference evidence="16" key="4">
    <citation type="journal article" date="2015" name="G3 (Bethesda)">
        <title>Genome sequences of three phytopathogenic species of the Magnaporthaceae family of fungi.</title>
        <authorList>
            <person name="Okagaki L.H."/>
            <person name="Nunes C.C."/>
            <person name="Sailsbery J."/>
            <person name="Clay B."/>
            <person name="Brown D."/>
            <person name="John T."/>
            <person name="Oh Y."/>
            <person name="Young N."/>
            <person name="Fitzgerald M."/>
            <person name="Haas B.J."/>
            <person name="Zeng Q."/>
            <person name="Young S."/>
            <person name="Adiconis X."/>
            <person name="Fan L."/>
            <person name="Levin J.Z."/>
            <person name="Mitchell T.K."/>
            <person name="Okubara P.A."/>
            <person name="Farman M.L."/>
            <person name="Kohn L.M."/>
            <person name="Birren B."/>
            <person name="Ma L.-J."/>
            <person name="Dean R.A."/>
        </authorList>
    </citation>
    <scope>NUCLEOTIDE SEQUENCE</scope>
    <source>
        <strain evidence="16">ATCC 64411 / 73-15</strain>
    </source>
</reference>
<feature type="region of interest" description="Disordered" evidence="13">
    <location>
        <begin position="654"/>
        <end position="698"/>
    </location>
</feature>
<dbReference type="EnsemblFungi" id="MAPG_05525T0">
    <property type="protein sequence ID" value="MAPG_05525T0"/>
    <property type="gene ID" value="MAPG_05525"/>
</dbReference>
<feature type="compositionally biased region" description="Basic residues" evidence="13">
    <location>
        <begin position="1"/>
        <end position="15"/>
    </location>
</feature>
<evidence type="ECO:0000256" key="12">
    <source>
        <dbReference type="ARBA" id="ARBA00023242"/>
    </source>
</evidence>
<feature type="region of interest" description="Disordered" evidence="13">
    <location>
        <begin position="564"/>
        <end position="588"/>
    </location>
</feature>